<dbReference type="FunFam" id="3.40.50.300:FF:000367">
    <property type="entry name" value="ABC transporter G family member 24"/>
    <property type="match status" value="1"/>
</dbReference>
<evidence type="ECO:0000256" key="3">
    <source>
        <dbReference type="ARBA" id="ARBA00022448"/>
    </source>
</evidence>
<dbReference type="PROSITE" id="PS00211">
    <property type="entry name" value="ABC_TRANSPORTER_1"/>
    <property type="match status" value="1"/>
</dbReference>
<evidence type="ECO:0000259" key="10">
    <source>
        <dbReference type="PROSITE" id="PS50893"/>
    </source>
</evidence>
<dbReference type="InterPro" id="IPR050352">
    <property type="entry name" value="ABCG_transporters"/>
</dbReference>
<dbReference type="GO" id="GO:0016887">
    <property type="term" value="F:ATP hydrolysis activity"/>
    <property type="evidence" value="ECO:0007669"/>
    <property type="project" value="InterPro"/>
</dbReference>
<dbReference type="GO" id="GO:0016020">
    <property type="term" value="C:membrane"/>
    <property type="evidence" value="ECO:0007669"/>
    <property type="project" value="UniProtKB-SubCell"/>
</dbReference>
<evidence type="ECO:0000313" key="11">
    <source>
        <dbReference type="EMBL" id="KAK9920934.1"/>
    </source>
</evidence>
<comment type="subcellular location">
    <subcellularLocation>
        <location evidence="1">Membrane</location>
        <topology evidence="1">Multi-pass membrane protein</topology>
    </subcellularLocation>
</comment>
<dbReference type="SUPFAM" id="SSF52540">
    <property type="entry name" value="P-loop containing nucleoside triphosphate hydrolases"/>
    <property type="match status" value="1"/>
</dbReference>
<gene>
    <name evidence="11" type="ORF">M0R45_029471</name>
    <name evidence="12" type="ORF">M0R45_029484</name>
</gene>
<dbReference type="GO" id="GO:0005524">
    <property type="term" value="F:ATP binding"/>
    <property type="evidence" value="ECO:0007669"/>
    <property type="project" value="UniProtKB-KW"/>
</dbReference>
<evidence type="ECO:0000256" key="5">
    <source>
        <dbReference type="ARBA" id="ARBA00022741"/>
    </source>
</evidence>
<dbReference type="Pfam" id="PF00005">
    <property type="entry name" value="ABC_tran"/>
    <property type="match status" value="1"/>
</dbReference>
<evidence type="ECO:0000256" key="7">
    <source>
        <dbReference type="ARBA" id="ARBA00022989"/>
    </source>
</evidence>
<feature type="transmembrane region" description="Helical" evidence="9">
    <location>
        <begin position="538"/>
        <end position="562"/>
    </location>
</feature>
<dbReference type="PANTHER" id="PTHR48041">
    <property type="entry name" value="ABC TRANSPORTER G FAMILY MEMBER 28"/>
    <property type="match status" value="1"/>
</dbReference>
<dbReference type="GO" id="GO:0140359">
    <property type="term" value="F:ABC-type transporter activity"/>
    <property type="evidence" value="ECO:0007669"/>
    <property type="project" value="InterPro"/>
</dbReference>
<feature type="transmembrane region" description="Helical" evidence="9">
    <location>
        <begin position="442"/>
        <end position="463"/>
    </location>
</feature>
<keyword evidence="8 9" id="KW-0472">Membrane</keyword>
<dbReference type="Pfam" id="PF19055">
    <property type="entry name" value="ABC2_membrane_7"/>
    <property type="match status" value="1"/>
</dbReference>
<keyword evidence="7 9" id="KW-1133">Transmembrane helix</keyword>
<dbReference type="AlphaFoldDB" id="A0AAW1W8M4"/>
<dbReference type="InterPro" id="IPR003439">
    <property type="entry name" value="ABC_transporter-like_ATP-bd"/>
</dbReference>
<dbReference type="Gene3D" id="3.40.50.300">
    <property type="entry name" value="P-loop containing nucleotide triphosphate hydrolases"/>
    <property type="match status" value="1"/>
</dbReference>
<keyword evidence="6" id="KW-0067">ATP-binding</keyword>
<dbReference type="Proteomes" id="UP001457282">
    <property type="component" value="Unassembled WGS sequence"/>
</dbReference>
<evidence type="ECO:0000256" key="6">
    <source>
        <dbReference type="ARBA" id="ARBA00022840"/>
    </source>
</evidence>
<sequence>MGPSGAGKTTFLSALSGKVTGCTVTGSILINGKAEPLNAYKKIIGFVPQDDIVHGNLTVEENLRFSARCRLSANMPKPDKVLVVERVIEALGLGAVRDSLVGTVEKRGISGGQRKRVNVGLEMVMEPSLLILDEPTTGLDSASSQLLLKALRREAREGVNICMVLHQPSYALFRMFDDFILLAKGGLTVYHGSVKKVEEYFAGIGIVVPERVNPPDHFIDILEGIVKPSSGVNHEQLPVRWMLHNGYPVPHDMMHHLDGIAASSAGPKPVMKRDQSFAGDLWRDVKTNVEVKKDHLQHNFLVSKDLSDRVTPGIARQYRYYLGRVGKQRLRDAQMLAADYLILLLAGAILGTFSTMNDETFGYNGYTYTVIAVSLLCKISALRTFSLDKLHYWRESASGISSLAHFLSKDTLDHFNTVIKPLVYLSTFYFFSNPRSPFQDNYIVLLCLVYCVTGIGYALAIYLEPSPAQLCSVLLPVVMTLVATQAKDSKVAGAVARFCYTKWALEAFVIGNAERYSGVWLISRCTVLYKRGYDLNDWTVCLIVLMVIGLLSRIVAFILLLITQRR</sequence>
<comment type="caution">
    <text evidence="12">The sequence shown here is derived from an EMBL/GenBank/DDBJ whole genome shotgun (WGS) entry which is preliminary data.</text>
</comment>
<dbReference type="CDD" id="cd03213">
    <property type="entry name" value="ABCG_EPDR"/>
    <property type="match status" value="1"/>
</dbReference>
<keyword evidence="5" id="KW-0547">Nucleotide-binding</keyword>
<evidence type="ECO:0000313" key="12">
    <source>
        <dbReference type="EMBL" id="KAK9920948.1"/>
    </source>
</evidence>
<feature type="domain" description="ABC transporter" evidence="10">
    <location>
        <begin position="1"/>
        <end position="210"/>
    </location>
</feature>
<dbReference type="InterPro" id="IPR027417">
    <property type="entry name" value="P-loop_NTPase"/>
</dbReference>
<reference evidence="12 13" key="1">
    <citation type="journal article" date="2023" name="G3 (Bethesda)">
        <title>A chromosome-length genome assembly and annotation of blackberry (Rubus argutus, cv. 'Hillquist').</title>
        <authorList>
            <person name="Bruna T."/>
            <person name="Aryal R."/>
            <person name="Dudchenko O."/>
            <person name="Sargent D.J."/>
            <person name="Mead D."/>
            <person name="Buti M."/>
            <person name="Cavallini A."/>
            <person name="Hytonen T."/>
            <person name="Andres J."/>
            <person name="Pham M."/>
            <person name="Weisz D."/>
            <person name="Mascagni F."/>
            <person name="Usai G."/>
            <person name="Natali L."/>
            <person name="Bassil N."/>
            <person name="Fernandez G.E."/>
            <person name="Lomsadze A."/>
            <person name="Armour M."/>
            <person name="Olukolu B."/>
            <person name="Poorten T."/>
            <person name="Britton C."/>
            <person name="Davik J."/>
            <person name="Ashrafi H."/>
            <person name="Aiden E.L."/>
            <person name="Borodovsky M."/>
            <person name="Worthington M."/>
        </authorList>
    </citation>
    <scope>NUCLEOTIDE SEQUENCE [LARGE SCALE GENOMIC DNA]</scope>
    <source>
        <strain evidence="12">PI 553951</strain>
    </source>
</reference>
<proteinExistence type="inferred from homology"/>
<name>A0AAW1W8M4_RUBAR</name>
<evidence type="ECO:0000256" key="2">
    <source>
        <dbReference type="ARBA" id="ARBA00005814"/>
    </source>
</evidence>
<dbReference type="EMBL" id="JBEDUW010000006">
    <property type="protein sequence ID" value="KAK9920934.1"/>
    <property type="molecule type" value="Genomic_DNA"/>
</dbReference>
<evidence type="ECO:0000256" key="9">
    <source>
        <dbReference type="SAM" id="Phobius"/>
    </source>
</evidence>
<dbReference type="InterPro" id="IPR043926">
    <property type="entry name" value="ABCG_dom"/>
</dbReference>
<dbReference type="InterPro" id="IPR003593">
    <property type="entry name" value="AAA+_ATPase"/>
</dbReference>
<keyword evidence="3" id="KW-0813">Transport</keyword>
<organism evidence="12 13">
    <name type="scientific">Rubus argutus</name>
    <name type="common">Southern blackberry</name>
    <dbReference type="NCBI Taxonomy" id="59490"/>
    <lineage>
        <taxon>Eukaryota</taxon>
        <taxon>Viridiplantae</taxon>
        <taxon>Streptophyta</taxon>
        <taxon>Embryophyta</taxon>
        <taxon>Tracheophyta</taxon>
        <taxon>Spermatophyta</taxon>
        <taxon>Magnoliopsida</taxon>
        <taxon>eudicotyledons</taxon>
        <taxon>Gunneridae</taxon>
        <taxon>Pentapetalae</taxon>
        <taxon>rosids</taxon>
        <taxon>fabids</taxon>
        <taxon>Rosales</taxon>
        <taxon>Rosaceae</taxon>
        <taxon>Rosoideae</taxon>
        <taxon>Rosoideae incertae sedis</taxon>
        <taxon>Rubus</taxon>
    </lineage>
</organism>
<feature type="transmembrane region" description="Helical" evidence="9">
    <location>
        <begin position="336"/>
        <end position="354"/>
    </location>
</feature>
<feature type="transmembrane region" description="Helical" evidence="9">
    <location>
        <begin position="366"/>
        <end position="385"/>
    </location>
</feature>
<dbReference type="PROSITE" id="PS50893">
    <property type="entry name" value="ABC_TRANSPORTER_2"/>
    <property type="match status" value="1"/>
</dbReference>
<evidence type="ECO:0000256" key="8">
    <source>
        <dbReference type="ARBA" id="ARBA00023136"/>
    </source>
</evidence>
<dbReference type="PANTHER" id="PTHR48041:SF91">
    <property type="entry name" value="ABC TRANSPORTER G FAMILY MEMBER 28"/>
    <property type="match status" value="1"/>
</dbReference>
<keyword evidence="4 9" id="KW-0812">Transmembrane</keyword>
<comment type="similarity">
    <text evidence="2">Belongs to the ABC transporter superfamily. ABCG family. Eye pigment precursor importer (TC 3.A.1.204) subfamily.</text>
</comment>
<accession>A0AAW1W8M4</accession>
<dbReference type="SMART" id="SM00382">
    <property type="entry name" value="AAA"/>
    <property type="match status" value="1"/>
</dbReference>
<dbReference type="InterPro" id="IPR017871">
    <property type="entry name" value="ABC_transporter-like_CS"/>
</dbReference>
<evidence type="ECO:0000256" key="1">
    <source>
        <dbReference type="ARBA" id="ARBA00004141"/>
    </source>
</evidence>
<protein>
    <recommendedName>
        <fullName evidence="10">ABC transporter domain-containing protein</fullName>
    </recommendedName>
</protein>
<dbReference type="EMBL" id="JBEDUW010000006">
    <property type="protein sequence ID" value="KAK9920948.1"/>
    <property type="molecule type" value="Genomic_DNA"/>
</dbReference>
<evidence type="ECO:0000313" key="13">
    <source>
        <dbReference type="Proteomes" id="UP001457282"/>
    </source>
</evidence>
<evidence type="ECO:0000256" key="4">
    <source>
        <dbReference type="ARBA" id="ARBA00022692"/>
    </source>
</evidence>
<keyword evidence="13" id="KW-1185">Reference proteome</keyword>